<sequence length="724" mass="82533">MFPAPPGTQSIRFRQPTNNAGKNGGSTAASRAASASEKLKSGAKIKIKDTLIREQLNRTSLPWVPGLSVAFRILILIRFCSAMYTSISDCDETYNYWEPTHYLVHGRGFQTWEYSPKFSIRSWFFILIHSAPAWLAKLIFPLDKRPGFFAIRILLAFFSSFAEAKLYRSIADHINLRAARYFLGMTMFSAGMWSAATAYLPSAFALHSITLAYSYALEPVKSSSQARCRTLFAIFFFAAAALVGWPFVGALAIPFVFEELSMFGDDEVMPASRPGWAFSRLIRLVSLSFTGLVPIILPLLFTDWLAYGKLVFVPLNILLYNVFPSQSNGGPNLYGTEPAHFYILNLLLNFNIVLPLALLSIPLLLATDCFSKSSGLRLGHKMRLANQSSTTKLLINRLLPVYFWLGVMSKQPHKEERFMYPIYTLISFNAAVTLSLTRGWMEDIFMRVTSSPYRAGRTTIFSNVTRTVITVAASISIARILALQYYYHAPLDLMFHFQYHELPLRAVQSYPADYQHLKLNSSLPILEAIEKAEHTFDLAPLKRDNLSLCLGKSWYRLPTQFLVPEPIRVDFVKSDFKGILPGKFEGSDGEKEEQTNDLKDILWKRKGTRREGGKFNSMNREEADRYVDLKSCEYFIETNYPHRLDDKKGREIDEDEWEAKKCVKVLDPVETKNVAVRTLWLPLSWWNEVEDISGDRAEGELKHSNGLQRFGEMCLYRQKKIKED</sequence>
<evidence type="ECO:0000256" key="4">
    <source>
        <dbReference type="ARBA" id="ARBA00022676"/>
    </source>
</evidence>
<evidence type="ECO:0000256" key="11">
    <source>
        <dbReference type="SAM" id="MobiDB-lite"/>
    </source>
</evidence>
<evidence type="ECO:0000313" key="13">
    <source>
        <dbReference type="Proteomes" id="UP001153365"/>
    </source>
</evidence>
<feature type="transmembrane region" description="Helical" evidence="10">
    <location>
        <begin position="343"/>
        <end position="370"/>
    </location>
</feature>
<feature type="transmembrane region" description="Helical" evidence="10">
    <location>
        <begin position="232"/>
        <end position="257"/>
    </location>
</feature>
<evidence type="ECO:0000256" key="1">
    <source>
        <dbReference type="ARBA" id="ARBA00004477"/>
    </source>
</evidence>
<dbReference type="GO" id="GO:0006487">
    <property type="term" value="P:protein N-linked glycosylation"/>
    <property type="evidence" value="ECO:0007669"/>
    <property type="project" value="TreeGrafter"/>
</dbReference>
<comment type="subcellular location">
    <subcellularLocation>
        <location evidence="1 10">Endoplasmic reticulum membrane</location>
        <topology evidence="1 10">Multi-pass membrane protein</topology>
    </subcellularLocation>
</comment>
<feature type="transmembrane region" description="Helical" evidence="10">
    <location>
        <begin position="391"/>
        <end position="408"/>
    </location>
</feature>
<dbReference type="PANTHER" id="PTHR22760">
    <property type="entry name" value="GLYCOSYLTRANSFERASE"/>
    <property type="match status" value="1"/>
</dbReference>
<dbReference type="EMBL" id="CALTRL010000447">
    <property type="protein sequence ID" value="CAH7668169.1"/>
    <property type="molecule type" value="Genomic_DNA"/>
</dbReference>
<keyword evidence="8 10" id="KW-1133">Transmembrane helix</keyword>
<dbReference type="EC" id="2.4.1.-" evidence="10"/>
<evidence type="ECO:0000256" key="3">
    <source>
        <dbReference type="ARBA" id="ARBA00007063"/>
    </source>
</evidence>
<feature type="non-terminal residue" evidence="12">
    <location>
        <position position="1"/>
    </location>
</feature>
<dbReference type="Pfam" id="PF03901">
    <property type="entry name" value="Glyco_transf_22"/>
    <property type="match status" value="1"/>
</dbReference>
<accession>A0AAV0AM78</accession>
<reference evidence="12" key="1">
    <citation type="submission" date="2022-06" db="EMBL/GenBank/DDBJ databases">
        <authorList>
            <consortium name="SYNGENTA / RWTH Aachen University"/>
        </authorList>
    </citation>
    <scope>NUCLEOTIDE SEQUENCE</scope>
</reference>
<evidence type="ECO:0000256" key="7">
    <source>
        <dbReference type="ARBA" id="ARBA00022824"/>
    </source>
</evidence>
<keyword evidence="6 10" id="KW-0812">Transmembrane</keyword>
<feature type="transmembrane region" description="Helical" evidence="10">
    <location>
        <begin position="420"/>
        <end position="437"/>
    </location>
</feature>
<dbReference type="AlphaFoldDB" id="A0AAV0AM78"/>
<comment type="similarity">
    <text evidence="3 10">Belongs to the glycosyltransferase 22 family.</text>
</comment>
<dbReference type="PANTHER" id="PTHR22760:SF2">
    <property type="entry name" value="ALPHA-1,2-MANNOSYLTRANSFERASE ALG9"/>
    <property type="match status" value="1"/>
</dbReference>
<dbReference type="InterPro" id="IPR005599">
    <property type="entry name" value="GPI_mannosylTrfase"/>
</dbReference>
<evidence type="ECO:0000256" key="5">
    <source>
        <dbReference type="ARBA" id="ARBA00022679"/>
    </source>
</evidence>
<keyword evidence="9 10" id="KW-0472">Membrane</keyword>
<evidence type="ECO:0000256" key="8">
    <source>
        <dbReference type="ARBA" id="ARBA00022989"/>
    </source>
</evidence>
<protein>
    <recommendedName>
        <fullName evidence="10">Mannosyltransferase</fullName>
        <ecNumber evidence="10">2.4.1.-</ecNumber>
    </recommendedName>
</protein>
<evidence type="ECO:0000313" key="12">
    <source>
        <dbReference type="EMBL" id="CAH7668169.1"/>
    </source>
</evidence>
<name>A0AAV0AM78_PHAPC</name>
<feature type="transmembrane region" description="Helical" evidence="10">
    <location>
        <begin position="277"/>
        <end position="297"/>
    </location>
</feature>
<evidence type="ECO:0000256" key="2">
    <source>
        <dbReference type="ARBA" id="ARBA00004922"/>
    </source>
</evidence>
<proteinExistence type="inferred from homology"/>
<dbReference type="GO" id="GO:0000026">
    <property type="term" value="F:alpha-1,2-mannosyltransferase activity"/>
    <property type="evidence" value="ECO:0007669"/>
    <property type="project" value="TreeGrafter"/>
</dbReference>
<keyword evidence="5" id="KW-0808">Transferase</keyword>
<feature type="compositionally biased region" description="Polar residues" evidence="11">
    <location>
        <begin position="7"/>
        <end position="21"/>
    </location>
</feature>
<comment type="caution">
    <text evidence="12">The sequence shown here is derived from an EMBL/GenBank/DDBJ whole genome shotgun (WGS) entry which is preliminary data.</text>
</comment>
<feature type="non-terminal residue" evidence="12">
    <location>
        <position position="724"/>
    </location>
</feature>
<dbReference type="GO" id="GO:0005789">
    <property type="term" value="C:endoplasmic reticulum membrane"/>
    <property type="evidence" value="ECO:0007669"/>
    <property type="project" value="UniProtKB-SubCell"/>
</dbReference>
<evidence type="ECO:0000256" key="9">
    <source>
        <dbReference type="ARBA" id="ARBA00023136"/>
    </source>
</evidence>
<evidence type="ECO:0000256" key="10">
    <source>
        <dbReference type="RuleBase" id="RU363075"/>
    </source>
</evidence>
<feature type="transmembrane region" description="Helical" evidence="10">
    <location>
        <begin position="467"/>
        <end position="487"/>
    </location>
</feature>
<feature type="transmembrane region" description="Helical" evidence="10">
    <location>
        <begin position="304"/>
        <end position="323"/>
    </location>
</feature>
<keyword evidence="7 10" id="KW-0256">Endoplasmic reticulum</keyword>
<dbReference type="Proteomes" id="UP001153365">
    <property type="component" value="Unassembled WGS sequence"/>
</dbReference>
<feature type="region of interest" description="Disordered" evidence="11">
    <location>
        <begin position="1"/>
        <end position="31"/>
    </location>
</feature>
<keyword evidence="4 10" id="KW-0328">Glycosyltransferase</keyword>
<evidence type="ECO:0000256" key="6">
    <source>
        <dbReference type="ARBA" id="ARBA00022692"/>
    </source>
</evidence>
<organism evidence="12 13">
    <name type="scientific">Phakopsora pachyrhizi</name>
    <name type="common">Asian soybean rust disease fungus</name>
    <dbReference type="NCBI Taxonomy" id="170000"/>
    <lineage>
        <taxon>Eukaryota</taxon>
        <taxon>Fungi</taxon>
        <taxon>Dikarya</taxon>
        <taxon>Basidiomycota</taxon>
        <taxon>Pucciniomycotina</taxon>
        <taxon>Pucciniomycetes</taxon>
        <taxon>Pucciniales</taxon>
        <taxon>Phakopsoraceae</taxon>
        <taxon>Phakopsora</taxon>
    </lineage>
</organism>
<keyword evidence="13" id="KW-1185">Reference proteome</keyword>
<gene>
    <name evidence="12" type="ORF">PPACK8108_LOCUS2637</name>
</gene>
<comment type="pathway">
    <text evidence="2">Protein modification; protein glycosylation.</text>
</comment>